<keyword evidence="4 10" id="KW-0812">Transmembrane</keyword>
<evidence type="ECO:0000256" key="7">
    <source>
        <dbReference type="ARBA" id="ARBA00035120"/>
    </source>
</evidence>
<evidence type="ECO:0000256" key="1">
    <source>
        <dbReference type="ARBA" id="ARBA00002598"/>
    </source>
</evidence>
<evidence type="ECO:0000256" key="10">
    <source>
        <dbReference type="SAM" id="Phobius"/>
    </source>
</evidence>
<dbReference type="OrthoDB" id="409792at2759"/>
<keyword evidence="5 10" id="KW-1133">Transmembrane helix</keyword>
<gene>
    <name evidence="11" type="ORF">BZG36_04939</name>
</gene>
<evidence type="ECO:0000313" key="11">
    <source>
        <dbReference type="EMBL" id="OZJ01848.1"/>
    </source>
</evidence>
<feature type="transmembrane region" description="Helical" evidence="10">
    <location>
        <begin position="225"/>
        <end position="243"/>
    </location>
</feature>
<feature type="region of interest" description="Disordered" evidence="9">
    <location>
        <begin position="1"/>
        <end position="62"/>
    </location>
</feature>
<organism evidence="11 12">
    <name type="scientific">Bifiguratus adelaidae</name>
    <dbReference type="NCBI Taxonomy" id="1938954"/>
    <lineage>
        <taxon>Eukaryota</taxon>
        <taxon>Fungi</taxon>
        <taxon>Fungi incertae sedis</taxon>
        <taxon>Mucoromycota</taxon>
        <taxon>Mucoromycotina</taxon>
        <taxon>Endogonomycetes</taxon>
        <taxon>Endogonales</taxon>
        <taxon>Endogonales incertae sedis</taxon>
        <taxon>Bifiguratus</taxon>
    </lineage>
</organism>
<dbReference type="Proteomes" id="UP000242875">
    <property type="component" value="Unassembled WGS sequence"/>
</dbReference>
<feature type="transmembrane region" description="Helical" evidence="10">
    <location>
        <begin position="185"/>
        <end position="205"/>
    </location>
</feature>
<proteinExistence type="inferred from homology"/>
<keyword evidence="3" id="KW-1003">Cell membrane</keyword>
<evidence type="ECO:0000256" key="8">
    <source>
        <dbReference type="ARBA" id="ARBA00035585"/>
    </source>
</evidence>
<dbReference type="InterPro" id="IPR003691">
    <property type="entry name" value="FluC"/>
</dbReference>
<dbReference type="GO" id="GO:0005886">
    <property type="term" value="C:plasma membrane"/>
    <property type="evidence" value="ECO:0007669"/>
    <property type="project" value="UniProtKB-SubCell"/>
</dbReference>
<keyword evidence="12" id="KW-1185">Reference proteome</keyword>
<evidence type="ECO:0000313" key="12">
    <source>
        <dbReference type="Proteomes" id="UP000242875"/>
    </source>
</evidence>
<dbReference type="PANTHER" id="PTHR28259:SF1">
    <property type="entry name" value="FLUORIDE EXPORT PROTEIN 1-RELATED"/>
    <property type="match status" value="1"/>
</dbReference>
<sequence>MAGLTSNDMEEHGPTGTDTDVRLARSASEPRRPRRSFGSISLPPIYKSNSLSTTNNRTPDVDLTCRFSTGVREPESESEDESEPVVGEIPNISRRASLVERRRGFSVADLQATKEHIVYENKLVLYGGLITPSIAGALIRIGLSTLHSYPGAPVFPLMYAQFVGCVFMGFFAARKDAIINGYFPGYVMLSTGLCGSITTFSSWHLGIFQQLVNFSGIDRTIGDNILGGIAEVIVTLCVSIAGLRFGTHISSYLHTIAQRARRHKEYPSKVPTRLEIICKGFSFSALQPIDYLYIGIGCALWIIFVILSATLQGATVGREVVAAGVSAPFGTFIRYYLSKFNSVKCRIPLGTFLANMLGTFVLAVLTLLLSGPTNDGLSCLWLQSLVDGFCGGLSTISTFAMELTSLAPNRSLLYCVVSVVCGQIIFFVVAGSWFWTHGGRVCATF</sequence>
<name>A0A261XU18_9FUNG</name>
<feature type="transmembrane region" description="Helical" evidence="10">
    <location>
        <begin position="320"/>
        <end position="337"/>
    </location>
</feature>
<dbReference type="PANTHER" id="PTHR28259">
    <property type="entry name" value="FLUORIDE EXPORT PROTEIN 1-RELATED"/>
    <property type="match status" value="1"/>
</dbReference>
<evidence type="ECO:0000256" key="4">
    <source>
        <dbReference type="ARBA" id="ARBA00022692"/>
    </source>
</evidence>
<feature type="transmembrane region" description="Helical" evidence="10">
    <location>
        <begin position="155"/>
        <end position="173"/>
    </location>
</feature>
<feature type="transmembrane region" description="Helical" evidence="10">
    <location>
        <begin position="123"/>
        <end position="143"/>
    </location>
</feature>
<feature type="transmembrane region" description="Helical" evidence="10">
    <location>
        <begin position="381"/>
        <end position="400"/>
    </location>
</feature>
<comment type="catalytic activity">
    <reaction evidence="8">
        <text>fluoride(in) = fluoride(out)</text>
        <dbReference type="Rhea" id="RHEA:76159"/>
        <dbReference type="ChEBI" id="CHEBI:17051"/>
    </reaction>
    <physiologicalReaction direction="left-to-right" evidence="8">
        <dbReference type="Rhea" id="RHEA:76160"/>
    </physiologicalReaction>
</comment>
<dbReference type="EMBL" id="MVBO01000228">
    <property type="protein sequence ID" value="OZJ01848.1"/>
    <property type="molecule type" value="Genomic_DNA"/>
</dbReference>
<evidence type="ECO:0000256" key="5">
    <source>
        <dbReference type="ARBA" id="ARBA00022989"/>
    </source>
</evidence>
<comment type="caution">
    <text evidence="11">The sequence shown here is derived from an EMBL/GenBank/DDBJ whole genome shotgun (WGS) entry which is preliminary data.</text>
</comment>
<evidence type="ECO:0000256" key="6">
    <source>
        <dbReference type="ARBA" id="ARBA00023136"/>
    </source>
</evidence>
<dbReference type="Pfam" id="PF02537">
    <property type="entry name" value="CRCB"/>
    <property type="match status" value="2"/>
</dbReference>
<comment type="subcellular location">
    <subcellularLocation>
        <location evidence="2">Cell membrane</location>
        <topology evidence="2">Multi-pass membrane protein</topology>
    </subcellularLocation>
</comment>
<feature type="transmembrane region" description="Helical" evidence="10">
    <location>
        <begin position="291"/>
        <end position="314"/>
    </location>
</feature>
<comment type="function">
    <text evidence="1">Fluoride channel required for the rapid expulsion of cytoplasmic fluoride.</text>
</comment>
<accession>A0A261XU18</accession>
<evidence type="ECO:0008006" key="13">
    <source>
        <dbReference type="Google" id="ProtNLM"/>
    </source>
</evidence>
<reference evidence="11 12" key="1">
    <citation type="journal article" date="2017" name="Mycologia">
        <title>Bifiguratus adelaidae, gen. et sp. nov., a new member of Mucoromycotina in endophytic and soil-dwelling habitats.</title>
        <authorList>
            <person name="Torres-Cruz T.J."/>
            <person name="Billingsley Tobias T.L."/>
            <person name="Almatruk M."/>
            <person name="Hesse C."/>
            <person name="Kuske C.R."/>
            <person name="Desiro A."/>
            <person name="Benucci G.M."/>
            <person name="Bonito G."/>
            <person name="Stajich J.E."/>
            <person name="Dunlap C."/>
            <person name="Arnold A.E."/>
            <person name="Porras-Alfaro A."/>
        </authorList>
    </citation>
    <scope>NUCLEOTIDE SEQUENCE [LARGE SCALE GENOMIC DNA]</scope>
    <source>
        <strain evidence="11 12">AZ0501</strain>
    </source>
</reference>
<feature type="compositionally biased region" description="Basic and acidic residues" evidence="9">
    <location>
        <begin position="9"/>
        <end position="31"/>
    </location>
</feature>
<feature type="transmembrane region" description="Helical" evidence="10">
    <location>
        <begin position="349"/>
        <end position="369"/>
    </location>
</feature>
<dbReference type="GO" id="GO:1903425">
    <property type="term" value="F:fluoride transmembrane transporter activity"/>
    <property type="evidence" value="ECO:0007669"/>
    <property type="project" value="TreeGrafter"/>
</dbReference>
<evidence type="ECO:0000256" key="9">
    <source>
        <dbReference type="SAM" id="MobiDB-lite"/>
    </source>
</evidence>
<feature type="transmembrane region" description="Helical" evidence="10">
    <location>
        <begin position="412"/>
        <end position="435"/>
    </location>
</feature>
<comment type="similarity">
    <text evidence="7">Belongs to the fluoride channel Fluc/FEX (TC 1.A.43) family.</text>
</comment>
<dbReference type="AlphaFoldDB" id="A0A261XU18"/>
<keyword evidence="6 10" id="KW-0472">Membrane</keyword>
<feature type="compositionally biased region" description="Polar residues" evidence="9">
    <location>
        <begin position="47"/>
        <end position="58"/>
    </location>
</feature>
<protein>
    <recommendedName>
        <fullName evidence="13">Fluoride ion transporter CrcB</fullName>
    </recommendedName>
</protein>
<evidence type="ECO:0000256" key="3">
    <source>
        <dbReference type="ARBA" id="ARBA00022475"/>
    </source>
</evidence>
<evidence type="ECO:0000256" key="2">
    <source>
        <dbReference type="ARBA" id="ARBA00004651"/>
    </source>
</evidence>